<evidence type="ECO:0000259" key="1">
    <source>
        <dbReference type="Pfam" id="PF17921"/>
    </source>
</evidence>
<dbReference type="PANTHER" id="PTHR37984">
    <property type="entry name" value="PROTEIN CBG26694"/>
    <property type="match status" value="1"/>
</dbReference>
<dbReference type="Pfam" id="PF17921">
    <property type="entry name" value="Integrase_H2C2"/>
    <property type="match status" value="1"/>
</dbReference>
<dbReference type="OrthoDB" id="1922221at2759"/>
<sequence>MGHMSEERTKERVKSTAYWPQWEQELSEYINTCERLQNASRKHGKKNGLLQHIKDPKNPWKTIHMEWITGIVQRYKEKFNSFLVIIDRYSKSFRYHCGNSYACGIK</sequence>
<accession>A0A9Q3BJ88</accession>
<proteinExistence type="predicted"/>
<comment type="caution">
    <text evidence="2">The sequence shown here is derived from an EMBL/GenBank/DDBJ whole genome shotgun (WGS) entry which is preliminary data.</text>
</comment>
<dbReference type="EMBL" id="AVOT02001247">
    <property type="protein sequence ID" value="MBW0466233.1"/>
    <property type="molecule type" value="Genomic_DNA"/>
</dbReference>
<dbReference type="PANTHER" id="PTHR37984:SF5">
    <property type="entry name" value="PROTEIN NYNRIN-LIKE"/>
    <property type="match status" value="1"/>
</dbReference>
<gene>
    <name evidence="2" type="ORF">O181_005948</name>
</gene>
<reference evidence="2" key="1">
    <citation type="submission" date="2021-03" db="EMBL/GenBank/DDBJ databases">
        <title>Draft genome sequence of rust myrtle Austropuccinia psidii MF-1, a brazilian biotype.</title>
        <authorList>
            <person name="Quecine M.C."/>
            <person name="Pachon D.M.R."/>
            <person name="Bonatelli M.L."/>
            <person name="Correr F.H."/>
            <person name="Franceschini L.M."/>
            <person name="Leite T.F."/>
            <person name="Margarido G.R.A."/>
            <person name="Almeida C.A."/>
            <person name="Ferrarezi J.A."/>
            <person name="Labate C.A."/>
        </authorList>
    </citation>
    <scope>NUCLEOTIDE SEQUENCE</scope>
    <source>
        <strain evidence="2">MF-1</strain>
    </source>
</reference>
<feature type="domain" description="Integrase zinc-binding" evidence="1">
    <location>
        <begin position="2"/>
        <end position="38"/>
    </location>
</feature>
<organism evidence="2 3">
    <name type="scientific">Austropuccinia psidii MF-1</name>
    <dbReference type="NCBI Taxonomy" id="1389203"/>
    <lineage>
        <taxon>Eukaryota</taxon>
        <taxon>Fungi</taxon>
        <taxon>Dikarya</taxon>
        <taxon>Basidiomycota</taxon>
        <taxon>Pucciniomycotina</taxon>
        <taxon>Pucciniomycetes</taxon>
        <taxon>Pucciniales</taxon>
        <taxon>Sphaerophragmiaceae</taxon>
        <taxon>Austropuccinia</taxon>
    </lineage>
</organism>
<evidence type="ECO:0000313" key="2">
    <source>
        <dbReference type="EMBL" id="MBW0466233.1"/>
    </source>
</evidence>
<evidence type="ECO:0000313" key="3">
    <source>
        <dbReference type="Proteomes" id="UP000765509"/>
    </source>
</evidence>
<dbReference type="InterPro" id="IPR041588">
    <property type="entry name" value="Integrase_H2C2"/>
</dbReference>
<dbReference type="Gene3D" id="1.10.340.70">
    <property type="match status" value="1"/>
</dbReference>
<dbReference type="Proteomes" id="UP000765509">
    <property type="component" value="Unassembled WGS sequence"/>
</dbReference>
<dbReference type="AlphaFoldDB" id="A0A9Q3BJ88"/>
<keyword evidence="3" id="KW-1185">Reference proteome</keyword>
<dbReference type="InterPro" id="IPR050951">
    <property type="entry name" value="Retrovirus_Pol_polyprotein"/>
</dbReference>
<protein>
    <recommendedName>
        <fullName evidence="1">Integrase zinc-binding domain-containing protein</fullName>
    </recommendedName>
</protein>
<name>A0A9Q3BJ88_9BASI</name>